<keyword evidence="3" id="KW-1185">Reference proteome</keyword>
<dbReference type="OrthoDB" id="2790754at2759"/>
<dbReference type="EMBL" id="JADNRY010000262">
    <property type="protein sequence ID" value="KAF9060063.1"/>
    <property type="molecule type" value="Genomic_DNA"/>
</dbReference>
<reference evidence="2" key="1">
    <citation type="submission" date="2020-11" db="EMBL/GenBank/DDBJ databases">
        <authorList>
            <consortium name="DOE Joint Genome Institute"/>
            <person name="Ahrendt S."/>
            <person name="Riley R."/>
            <person name="Andreopoulos W."/>
            <person name="Labutti K."/>
            <person name="Pangilinan J."/>
            <person name="Ruiz-Duenas F.J."/>
            <person name="Barrasa J.M."/>
            <person name="Sanchez-Garcia M."/>
            <person name="Camarero S."/>
            <person name="Miyauchi S."/>
            <person name="Serrano A."/>
            <person name="Linde D."/>
            <person name="Babiker R."/>
            <person name="Drula E."/>
            <person name="Ayuso-Fernandez I."/>
            <person name="Pacheco R."/>
            <person name="Padilla G."/>
            <person name="Ferreira P."/>
            <person name="Barriuso J."/>
            <person name="Kellner H."/>
            <person name="Castanera R."/>
            <person name="Alfaro M."/>
            <person name="Ramirez L."/>
            <person name="Pisabarro A.G."/>
            <person name="Kuo A."/>
            <person name="Tritt A."/>
            <person name="Lipzen A."/>
            <person name="He G."/>
            <person name="Yan M."/>
            <person name="Ng V."/>
            <person name="Cullen D."/>
            <person name="Martin F."/>
            <person name="Rosso M.-N."/>
            <person name="Henrissat B."/>
            <person name="Hibbett D."/>
            <person name="Martinez A.T."/>
            <person name="Grigoriev I.V."/>
        </authorList>
    </citation>
    <scope>NUCLEOTIDE SEQUENCE</scope>
    <source>
        <strain evidence="2">AH 40177</strain>
    </source>
</reference>
<name>A0A9P5U029_9AGAR</name>
<feature type="compositionally biased region" description="Basic and acidic residues" evidence="1">
    <location>
        <begin position="120"/>
        <end position="132"/>
    </location>
</feature>
<proteinExistence type="predicted"/>
<sequence length="308" mass="33653">MWGWTHSDACMPKETIRDGERLGSSHVCATRELKNTGYYLALHENDTNLAAKRWHIKAATANATSQSIKNTRAAATAANSGPKTRRAAAQSDGPKAPTPRAPAKKNEVNLKALVLQQQKDAQKKAQQAKDEELGGPLDGDDLDGPLDKNPDALLFKDTFEGGGSDDEHRQSQRRGNKDNNNNNNDPAGVVAGQDNDTDDMDVDLLLNQNMDILQDLVKDYKGEEDMLDVFAQVLASVDTQHELVQFATLAVVLLLIAWLKPGNGLRVLKMSTSPGQVVPGSVAWVLVGLKGLPVTRVYPWETDTRIRR</sequence>
<accession>A0A9P5U029</accession>
<dbReference type="Proteomes" id="UP000772434">
    <property type="component" value="Unassembled WGS sequence"/>
</dbReference>
<protein>
    <submittedName>
        <fullName evidence="2">Uncharacterized protein</fullName>
    </submittedName>
</protein>
<evidence type="ECO:0000313" key="3">
    <source>
        <dbReference type="Proteomes" id="UP000772434"/>
    </source>
</evidence>
<evidence type="ECO:0000256" key="1">
    <source>
        <dbReference type="SAM" id="MobiDB-lite"/>
    </source>
</evidence>
<evidence type="ECO:0000313" key="2">
    <source>
        <dbReference type="EMBL" id="KAF9060063.1"/>
    </source>
</evidence>
<organism evidence="2 3">
    <name type="scientific">Rhodocollybia butyracea</name>
    <dbReference type="NCBI Taxonomy" id="206335"/>
    <lineage>
        <taxon>Eukaryota</taxon>
        <taxon>Fungi</taxon>
        <taxon>Dikarya</taxon>
        <taxon>Basidiomycota</taxon>
        <taxon>Agaricomycotina</taxon>
        <taxon>Agaricomycetes</taxon>
        <taxon>Agaricomycetidae</taxon>
        <taxon>Agaricales</taxon>
        <taxon>Marasmiineae</taxon>
        <taxon>Omphalotaceae</taxon>
        <taxon>Rhodocollybia</taxon>
    </lineage>
</organism>
<feature type="compositionally biased region" description="Low complexity" evidence="1">
    <location>
        <begin position="110"/>
        <end position="119"/>
    </location>
</feature>
<gene>
    <name evidence="2" type="ORF">BDP27DRAFT_1370870</name>
</gene>
<feature type="region of interest" description="Disordered" evidence="1">
    <location>
        <begin position="62"/>
        <end position="196"/>
    </location>
</feature>
<dbReference type="AlphaFoldDB" id="A0A9P5U029"/>
<comment type="caution">
    <text evidence="2">The sequence shown here is derived from an EMBL/GenBank/DDBJ whole genome shotgun (WGS) entry which is preliminary data.</text>
</comment>